<dbReference type="EMBL" id="CAAKNF010000002">
    <property type="protein sequence ID" value="VIO99806.1"/>
    <property type="molecule type" value="Genomic_DNA"/>
</dbReference>
<dbReference type="KEGG" id="bmy:BM_BM1549"/>
<dbReference type="InterPro" id="IPR000873">
    <property type="entry name" value="AMP-dep_synth/lig_dom"/>
</dbReference>
<protein>
    <submittedName>
        <fullName evidence="2 4">cDNA sequence BC018371, putative</fullName>
    </submittedName>
</protein>
<proteinExistence type="predicted"/>
<dbReference type="GeneID" id="6096309"/>
<accession>A0A8L7YJ71</accession>
<dbReference type="InterPro" id="IPR042099">
    <property type="entry name" value="ANL_N_sf"/>
</dbReference>
<dbReference type="SUPFAM" id="SSF56801">
    <property type="entry name" value="Acetyl-CoA synthetase-like"/>
    <property type="match status" value="1"/>
</dbReference>
<accession>A0A4E9FZH1</accession>
<reference evidence="4" key="3">
    <citation type="submission" date="2022-04" db="UniProtKB">
        <authorList>
            <consortium name="WormBaseParasite"/>
        </authorList>
    </citation>
    <scope>IDENTIFICATION</scope>
</reference>
<dbReference type="CTD" id="6096309"/>
<dbReference type="InterPro" id="IPR045851">
    <property type="entry name" value="AMP-bd_C_sf"/>
</dbReference>
<feature type="domain" description="AMP-dependent synthetase/ligase" evidence="1">
    <location>
        <begin position="22"/>
        <end position="399"/>
    </location>
</feature>
<evidence type="ECO:0000259" key="1">
    <source>
        <dbReference type="Pfam" id="PF00501"/>
    </source>
</evidence>
<name>A0A4E9FZH1_BRUMA</name>
<dbReference type="Gene3D" id="3.40.50.12780">
    <property type="entry name" value="N-terminal domain of ligase-like"/>
    <property type="match status" value="1"/>
</dbReference>
<dbReference type="OrthoDB" id="10253115at2759"/>
<keyword evidence="3" id="KW-1185">Reference proteome</keyword>
<sequence length="546" mass="61146">MSSKCDLLFGTLPEFVYKCGESDRIAAVFDHEKITFTFTDVKKEMDTLAAGLLSIGLRPQDRILICGSNTAHFFICALACARANLIFSLMSPNFANAEQLKYALVKGEFRAIICFPANREVEFLNNLLNELSPELMYSVKGRLCSKVLPKLTHVIMAEEEHKHAGTFTLSEIYGRSNREKVDKLPDFTTWDTHKLVALQFTSGISTSAKLVGLTHYQLLNGCNAIVKAIGFTDSNCICCALPLFKMPIFSFLGLIPFIANTQVIYPSPSPLPKFLFESIKKFQCTHLLSNAVALGLILRVAQIQNVHLPSIENIILLGERVPSDLIKNITKQFENVQKVMNGYILTEVASIPILTWDTANIKGVGKPLNEFEINIRNVEILSNWKGNNSNESGELCIKAIKGSKFLGYETPFEEELEWIETGDIVTKDEDGIIEIITNKEDLIVDSSGQLVEHWILEKALCSHNEVKGAQIVALGKKLPLYAFIVLKNSQINTDIILTDLIALCKNNKLNVPAKFAIVDDFPRVNTKIQKYRMRQMLENNEIQLKP</sequence>
<dbReference type="PANTHER" id="PTHR43201:SF12">
    <property type="entry name" value="AMP-DEPENDENT SYNTHETASE_LIGASE DOMAIN-CONTAINING PROTEIN"/>
    <property type="match status" value="1"/>
</dbReference>
<dbReference type="RefSeq" id="XP_042938674.1">
    <property type="nucleotide sequence ID" value="XM_043082740.1"/>
</dbReference>
<dbReference type="PANTHER" id="PTHR43201">
    <property type="entry name" value="ACYL-COA SYNTHETASE"/>
    <property type="match status" value="1"/>
</dbReference>
<evidence type="ECO:0000313" key="4">
    <source>
        <dbReference type="WBParaSite" id="Bm1549.1"/>
    </source>
</evidence>
<dbReference type="Pfam" id="PF00501">
    <property type="entry name" value="AMP-binding"/>
    <property type="match status" value="1"/>
</dbReference>
<dbReference type="Gene3D" id="3.30.300.30">
    <property type="match status" value="1"/>
</dbReference>
<reference evidence="2" key="2">
    <citation type="submission" date="2019-04" db="EMBL/GenBank/DDBJ databases">
        <authorList>
            <person name="Howe K."/>
            <person name="Paulini M."/>
            <person name="Williams G."/>
        </authorList>
    </citation>
    <scope>NUCLEOTIDE SEQUENCE [LARGE SCALE GENOMIC DNA]</scope>
    <source>
        <strain evidence="2">FR3</strain>
    </source>
</reference>
<gene>
    <name evidence="2" type="primary">Bma-acs-16</name>
    <name evidence="2" type="ORF">BM_BM1549</name>
</gene>
<dbReference type="Proteomes" id="UP000006672">
    <property type="component" value="Unassembled WGS sequence"/>
</dbReference>
<reference evidence="3" key="1">
    <citation type="journal article" date="2007" name="Science">
        <title>Draft genome of the filarial nematode parasite Brugia malayi.</title>
        <authorList>
            <person name="Ghedin E."/>
            <person name="Wang S."/>
            <person name="Spiro D."/>
            <person name="Caler E."/>
            <person name="Zhao Q."/>
            <person name="Crabtree J."/>
            <person name="Allen J.E."/>
            <person name="Delcher A.L."/>
            <person name="Guiliano D.B."/>
            <person name="Miranda-Saavedra D."/>
            <person name="Angiuoli S.V."/>
            <person name="Creasy T."/>
            <person name="Amedeo P."/>
            <person name="Haas B."/>
            <person name="El-Sayed N.M."/>
            <person name="Wortman J.R."/>
            <person name="Feldblyum T."/>
            <person name="Tallon L."/>
            <person name="Schatz M."/>
            <person name="Shumway M."/>
            <person name="Koo H."/>
            <person name="Salzberg S.L."/>
            <person name="Schobel S."/>
            <person name="Pertea M."/>
            <person name="Pop M."/>
            <person name="White O."/>
            <person name="Barton G.J."/>
            <person name="Carlow C.K."/>
            <person name="Crawford M.J."/>
            <person name="Daub J."/>
            <person name="Dimmic M.W."/>
            <person name="Estes C.F."/>
            <person name="Foster J.M."/>
            <person name="Ganatra M."/>
            <person name="Gregory W.F."/>
            <person name="Johnson N.M."/>
            <person name="Jin J."/>
            <person name="Komuniecki R."/>
            <person name="Korf I."/>
            <person name="Kumar S."/>
            <person name="Laney S."/>
            <person name="Li B.W."/>
            <person name="Li W."/>
            <person name="Lindblom T.H."/>
            <person name="Lustigman S."/>
            <person name="Ma D."/>
            <person name="Maina C.V."/>
            <person name="Martin D.M."/>
            <person name="McCarter J.P."/>
            <person name="McReynolds L."/>
            <person name="Mitreva M."/>
            <person name="Nutman T.B."/>
            <person name="Parkinson J."/>
            <person name="Peregrin-Alvarez J.M."/>
            <person name="Poole C."/>
            <person name="Ren Q."/>
            <person name="Saunders L."/>
            <person name="Sluder A.E."/>
            <person name="Smith K."/>
            <person name="Stanke M."/>
            <person name="Unnasch T.R."/>
            <person name="Ware J."/>
            <person name="Wei A.D."/>
            <person name="Weil G."/>
            <person name="Williams D.J."/>
            <person name="Zhang Y."/>
            <person name="Williams S.A."/>
            <person name="Fraser-Liggett C."/>
            <person name="Slatko B."/>
            <person name="Blaxter M.L."/>
            <person name="Scott A.L."/>
        </authorList>
    </citation>
    <scope>NUCLEOTIDE SEQUENCE</scope>
    <source>
        <strain evidence="3">FR3</strain>
    </source>
</reference>
<evidence type="ECO:0000313" key="2">
    <source>
        <dbReference type="EMBL" id="VIO99806.1"/>
    </source>
</evidence>
<dbReference type="AlphaFoldDB" id="A0A4E9FZH1"/>
<dbReference type="GO" id="GO:0006631">
    <property type="term" value="P:fatty acid metabolic process"/>
    <property type="evidence" value="ECO:0007669"/>
    <property type="project" value="TreeGrafter"/>
</dbReference>
<dbReference type="GO" id="GO:0031956">
    <property type="term" value="F:medium-chain fatty acid-CoA ligase activity"/>
    <property type="evidence" value="ECO:0007669"/>
    <property type="project" value="TreeGrafter"/>
</dbReference>
<organism evidence="2">
    <name type="scientific">Brugia malayi</name>
    <name type="common">Filarial nematode worm</name>
    <dbReference type="NCBI Taxonomy" id="6279"/>
    <lineage>
        <taxon>Eukaryota</taxon>
        <taxon>Metazoa</taxon>
        <taxon>Ecdysozoa</taxon>
        <taxon>Nematoda</taxon>
        <taxon>Chromadorea</taxon>
        <taxon>Rhabditida</taxon>
        <taxon>Spirurina</taxon>
        <taxon>Spiruromorpha</taxon>
        <taxon>Filarioidea</taxon>
        <taxon>Onchocercidae</taxon>
        <taxon>Brugia</taxon>
    </lineage>
</organism>
<evidence type="ECO:0000313" key="3">
    <source>
        <dbReference type="Proteomes" id="UP000006672"/>
    </source>
</evidence>
<dbReference type="WBParaSite" id="Bm1549.1">
    <property type="protein sequence ID" value="Bm1549.1"/>
    <property type="gene ID" value="WBGene00221810"/>
</dbReference>